<dbReference type="Gene3D" id="3.40.50.12760">
    <property type="match status" value="1"/>
</dbReference>
<name>A0A5M3MYF4_CONPW</name>
<feature type="domain" description="Ribosomal RNA methyltransferase FtsJ" evidence="1">
    <location>
        <begin position="33"/>
        <end position="226"/>
    </location>
</feature>
<dbReference type="GeneID" id="19207355"/>
<sequence>RNPKLDTHFRDQRAFADQDGQEKVFFGGMMGVLQEIDQATSCVPITKPLSFLDLGCCPGAFTTYVLKNNYRARGVGVSLPPENGGHLSGIRENYMKRFQLIYANVTFYQLGPSPIADDRRLQDLPIPLQCLGDDDGVRYSLVLLDCHHLRKQVDYVNWDYYRIVVSQLILGLSAARDGGTIVMKLSNPQRDIPAKILYLLSTLSTRLVLHKPARMHANRGTFYAVAKGVGRGAEGSRLGEIVGELRSLWVELTYGGTEGTGRWMTSEDLNFIIKSEDLVDVFADRLIKLARSVWATQLEGLKRLLAKNEHTSVTEEKAESEHL</sequence>
<dbReference type="GO" id="GO:0032259">
    <property type="term" value="P:methylation"/>
    <property type="evidence" value="ECO:0007669"/>
    <property type="project" value="InterPro"/>
</dbReference>
<dbReference type="RefSeq" id="XP_007765260.1">
    <property type="nucleotide sequence ID" value="XM_007767070.1"/>
</dbReference>
<dbReference type="OrthoDB" id="417125at2759"/>
<evidence type="ECO:0000259" key="1">
    <source>
        <dbReference type="Pfam" id="PF01728"/>
    </source>
</evidence>
<comment type="caution">
    <text evidence="2">The sequence shown here is derived from an EMBL/GenBank/DDBJ whole genome shotgun (WGS) entry which is preliminary data.</text>
</comment>
<evidence type="ECO:0000313" key="3">
    <source>
        <dbReference type="Proteomes" id="UP000053558"/>
    </source>
</evidence>
<dbReference type="GO" id="GO:0008168">
    <property type="term" value="F:methyltransferase activity"/>
    <property type="evidence" value="ECO:0007669"/>
    <property type="project" value="InterPro"/>
</dbReference>
<evidence type="ECO:0000313" key="2">
    <source>
        <dbReference type="EMBL" id="EIW83685.1"/>
    </source>
</evidence>
<dbReference type="SUPFAM" id="SSF53335">
    <property type="entry name" value="S-adenosyl-L-methionine-dependent methyltransferases"/>
    <property type="match status" value="1"/>
</dbReference>
<dbReference type="InterPro" id="IPR029063">
    <property type="entry name" value="SAM-dependent_MTases_sf"/>
</dbReference>
<dbReference type="Pfam" id="PF01728">
    <property type="entry name" value="FtsJ"/>
    <property type="match status" value="1"/>
</dbReference>
<proteinExistence type="predicted"/>
<dbReference type="Proteomes" id="UP000053558">
    <property type="component" value="Unassembled WGS sequence"/>
</dbReference>
<organism evidence="2 3">
    <name type="scientific">Coniophora puteana (strain RWD-64-598)</name>
    <name type="common">Brown rot fungus</name>
    <dbReference type="NCBI Taxonomy" id="741705"/>
    <lineage>
        <taxon>Eukaryota</taxon>
        <taxon>Fungi</taxon>
        <taxon>Dikarya</taxon>
        <taxon>Basidiomycota</taxon>
        <taxon>Agaricomycotina</taxon>
        <taxon>Agaricomycetes</taxon>
        <taxon>Agaricomycetidae</taxon>
        <taxon>Boletales</taxon>
        <taxon>Coniophorineae</taxon>
        <taxon>Coniophoraceae</taxon>
        <taxon>Coniophora</taxon>
    </lineage>
</organism>
<dbReference type="AlphaFoldDB" id="A0A5M3MYF4"/>
<dbReference type="OMA" id="KRWKRIW"/>
<protein>
    <recommendedName>
        <fullName evidence="1">Ribosomal RNA methyltransferase FtsJ domain-containing protein</fullName>
    </recommendedName>
</protein>
<dbReference type="EMBL" id="JH711575">
    <property type="protein sequence ID" value="EIW83685.1"/>
    <property type="molecule type" value="Genomic_DNA"/>
</dbReference>
<gene>
    <name evidence="2" type="ORF">CONPUDRAFT_49795</name>
</gene>
<dbReference type="InterPro" id="IPR002877">
    <property type="entry name" value="RNA_MeTrfase_FtsJ_dom"/>
</dbReference>
<reference evidence="3" key="1">
    <citation type="journal article" date="2012" name="Science">
        <title>The Paleozoic origin of enzymatic lignin decomposition reconstructed from 31 fungal genomes.</title>
        <authorList>
            <person name="Floudas D."/>
            <person name="Binder M."/>
            <person name="Riley R."/>
            <person name="Barry K."/>
            <person name="Blanchette R.A."/>
            <person name="Henrissat B."/>
            <person name="Martinez A.T."/>
            <person name="Otillar R."/>
            <person name="Spatafora J.W."/>
            <person name="Yadav J.S."/>
            <person name="Aerts A."/>
            <person name="Benoit I."/>
            <person name="Boyd A."/>
            <person name="Carlson A."/>
            <person name="Copeland A."/>
            <person name="Coutinho P.M."/>
            <person name="de Vries R.P."/>
            <person name="Ferreira P."/>
            <person name="Findley K."/>
            <person name="Foster B."/>
            <person name="Gaskell J."/>
            <person name="Glotzer D."/>
            <person name="Gorecki P."/>
            <person name="Heitman J."/>
            <person name="Hesse C."/>
            <person name="Hori C."/>
            <person name="Igarashi K."/>
            <person name="Jurgens J.A."/>
            <person name="Kallen N."/>
            <person name="Kersten P."/>
            <person name="Kohler A."/>
            <person name="Kuees U."/>
            <person name="Kumar T.K.A."/>
            <person name="Kuo A."/>
            <person name="LaButti K."/>
            <person name="Larrondo L.F."/>
            <person name="Lindquist E."/>
            <person name="Ling A."/>
            <person name="Lombard V."/>
            <person name="Lucas S."/>
            <person name="Lundell T."/>
            <person name="Martin R."/>
            <person name="McLaughlin D.J."/>
            <person name="Morgenstern I."/>
            <person name="Morin E."/>
            <person name="Murat C."/>
            <person name="Nagy L.G."/>
            <person name="Nolan M."/>
            <person name="Ohm R.A."/>
            <person name="Patyshakuliyeva A."/>
            <person name="Rokas A."/>
            <person name="Ruiz-Duenas F.J."/>
            <person name="Sabat G."/>
            <person name="Salamov A."/>
            <person name="Samejima M."/>
            <person name="Schmutz J."/>
            <person name="Slot J.C."/>
            <person name="St John F."/>
            <person name="Stenlid J."/>
            <person name="Sun H."/>
            <person name="Sun S."/>
            <person name="Syed K."/>
            <person name="Tsang A."/>
            <person name="Wiebenga A."/>
            <person name="Young D."/>
            <person name="Pisabarro A."/>
            <person name="Eastwood D.C."/>
            <person name="Martin F."/>
            <person name="Cullen D."/>
            <person name="Grigoriev I.V."/>
            <person name="Hibbett D.S."/>
        </authorList>
    </citation>
    <scope>NUCLEOTIDE SEQUENCE [LARGE SCALE GENOMIC DNA]</scope>
    <source>
        <strain evidence="3">RWD-64-598 SS2</strain>
    </source>
</reference>
<keyword evidence="3" id="KW-1185">Reference proteome</keyword>
<dbReference type="KEGG" id="cput:CONPUDRAFT_49795"/>
<feature type="non-terminal residue" evidence="2">
    <location>
        <position position="1"/>
    </location>
</feature>
<accession>A0A5M3MYF4</accession>